<evidence type="ECO:0000313" key="2">
    <source>
        <dbReference type="EMBL" id="ESK80905.1"/>
    </source>
</evidence>
<feature type="region of interest" description="Disordered" evidence="1">
    <location>
        <begin position="191"/>
        <end position="246"/>
    </location>
</feature>
<evidence type="ECO:0000256" key="1">
    <source>
        <dbReference type="SAM" id="MobiDB-lite"/>
    </source>
</evidence>
<gene>
    <name evidence="2" type="ORF">Moror_1330</name>
</gene>
<dbReference type="HOGENOM" id="CLU_098731_0_0_1"/>
<dbReference type="Proteomes" id="UP000017559">
    <property type="component" value="Unassembled WGS sequence"/>
</dbReference>
<comment type="caution">
    <text evidence="2">The sequence shown here is derived from an EMBL/GenBank/DDBJ whole genome shotgun (WGS) entry which is preliminary data.</text>
</comment>
<proteinExistence type="predicted"/>
<dbReference type="OrthoDB" id="10359337at2759"/>
<organism evidence="2 3">
    <name type="scientific">Moniliophthora roreri (strain MCA 2997)</name>
    <name type="common">Cocoa frosty pod rot fungus</name>
    <name type="synonym">Crinipellis roreri</name>
    <dbReference type="NCBI Taxonomy" id="1381753"/>
    <lineage>
        <taxon>Eukaryota</taxon>
        <taxon>Fungi</taxon>
        <taxon>Dikarya</taxon>
        <taxon>Basidiomycota</taxon>
        <taxon>Agaricomycotina</taxon>
        <taxon>Agaricomycetes</taxon>
        <taxon>Agaricomycetidae</taxon>
        <taxon>Agaricales</taxon>
        <taxon>Marasmiineae</taxon>
        <taxon>Marasmiaceae</taxon>
        <taxon>Moniliophthora</taxon>
    </lineage>
</organism>
<name>V2WL22_MONRO</name>
<dbReference type="AlphaFoldDB" id="V2WL22"/>
<dbReference type="EMBL" id="AWSO01002861">
    <property type="protein sequence ID" value="ESK80905.1"/>
    <property type="molecule type" value="Genomic_DNA"/>
</dbReference>
<protein>
    <submittedName>
        <fullName evidence="2">Uncharacterized protein</fullName>
    </submittedName>
</protein>
<feature type="compositionally biased region" description="Gly residues" evidence="1">
    <location>
        <begin position="233"/>
        <end position="246"/>
    </location>
</feature>
<evidence type="ECO:0000313" key="3">
    <source>
        <dbReference type="Proteomes" id="UP000017559"/>
    </source>
</evidence>
<dbReference type="KEGG" id="mrr:Moror_1330"/>
<keyword evidence="3" id="KW-1185">Reference proteome</keyword>
<accession>V2WL22</accession>
<sequence length="246" mass="28069">MAKRPDMGEERISNYLYRSIHLNHTRLQQSTNLRFVIPFPVVDTLWTHEDPKVRKQSLRLLRYFEDAWRTQPGYGQYRHDMQCLTFIDMLTRHLNRRDRISELLTSSRGQKFIRFIHGRVISLISQSLHTMMRFYNPNRRQLLMSEWTKTTQRTREIGNLPDGYFLPIPNLGARPPPSLAHIADPSGIRYSIDSEHPPLISEGENDGPGSDSNELGENGRNASVLGVAAQEDTGGGIGGDGADSRV</sequence>
<reference evidence="2 3" key="1">
    <citation type="journal article" date="2014" name="BMC Genomics">
        <title>Genome and secretome analysis of the hemibiotrophic fungal pathogen, Moniliophthora roreri, which causes frosty pod rot disease of cacao: mechanisms of the biotrophic and necrotrophic phases.</title>
        <authorList>
            <person name="Meinhardt L.W."/>
            <person name="Costa G.G.L."/>
            <person name="Thomazella D.P.T."/>
            <person name="Teixeira P.J.P.L."/>
            <person name="Carazzolle M.F."/>
            <person name="Schuster S.C."/>
            <person name="Carlson J.E."/>
            <person name="Guiltinan M.J."/>
            <person name="Mieczkowski P."/>
            <person name="Farmer A."/>
            <person name="Ramaraj T."/>
            <person name="Crozier J."/>
            <person name="Davis R.E."/>
            <person name="Shao J."/>
            <person name="Melnick R.L."/>
            <person name="Pereira G.A.G."/>
            <person name="Bailey B.A."/>
        </authorList>
    </citation>
    <scope>NUCLEOTIDE SEQUENCE [LARGE SCALE GENOMIC DNA]</scope>
    <source>
        <strain evidence="2 3">MCA 2997</strain>
    </source>
</reference>